<reference evidence="2" key="4">
    <citation type="journal article" date="2015" name="G3 (Bethesda)">
        <title>Genome sequences of three phytopathogenic species of the Magnaporthaceae family of fungi.</title>
        <authorList>
            <person name="Okagaki L.H."/>
            <person name="Nunes C.C."/>
            <person name="Sailsbery J."/>
            <person name="Clay B."/>
            <person name="Brown D."/>
            <person name="John T."/>
            <person name="Oh Y."/>
            <person name="Young N."/>
            <person name="Fitzgerald M."/>
            <person name="Haas B.J."/>
            <person name="Zeng Q."/>
            <person name="Young S."/>
            <person name="Adiconis X."/>
            <person name="Fan L."/>
            <person name="Levin J.Z."/>
            <person name="Mitchell T.K."/>
            <person name="Okubara P.A."/>
            <person name="Farman M.L."/>
            <person name="Kohn L.M."/>
            <person name="Birren B."/>
            <person name="Ma L.-J."/>
            <person name="Dean R.A."/>
        </authorList>
    </citation>
    <scope>NUCLEOTIDE SEQUENCE</scope>
    <source>
        <strain evidence="2">R3-111a-1</strain>
    </source>
</reference>
<reference evidence="1" key="2">
    <citation type="submission" date="2010-07" db="EMBL/GenBank/DDBJ databases">
        <authorList>
            <consortium name="The Broad Institute Genome Sequencing Platform"/>
            <consortium name="Broad Institute Genome Sequencing Center for Infectious Disease"/>
            <person name="Ma L.-J."/>
            <person name="Dead R."/>
            <person name="Young S."/>
            <person name="Zeng Q."/>
            <person name="Koehrsen M."/>
            <person name="Alvarado L."/>
            <person name="Berlin A."/>
            <person name="Chapman S.B."/>
            <person name="Chen Z."/>
            <person name="Freedman E."/>
            <person name="Gellesch M."/>
            <person name="Goldberg J."/>
            <person name="Griggs A."/>
            <person name="Gujja S."/>
            <person name="Heilman E.R."/>
            <person name="Heiman D."/>
            <person name="Hepburn T."/>
            <person name="Howarth C."/>
            <person name="Jen D."/>
            <person name="Larson L."/>
            <person name="Mehta T."/>
            <person name="Neiman D."/>
            <person name="Pearson M."/>
            <person name="Roberts A."/>
            <person name="Saif S."/>
            <person name="Shea T."/>
            <person name="Shenoy N."/>
            <person name="Sisk P."/>
            <person name="Stolte C."/>
            <person name="Sykes S."/>
            <person name="Walk T."/>
            <person name="White J."/>
            <person name="Yandava C."/>
            <person name="Haas B."/>
            <person name="Nusbaum C."/>
            <person name="Birren B."/>
        </authorList>
    </citation>
    <scope>NUCLEOTIDE SEQUENCE</scope>
    <source>
        <strain evidence="1">R3-111a-1</strain>
    </source>
</reference>
<reference evidence="2" key="5">
    <citation type="submission" date="2018-04" db="UniProtKB">
        <authorList>
            <consortium name="EnsemblFungi"/>
        </authorList>
    </citation>
    <scope>IDENTIFICATION</scope>
    <source>
        <strain evidence="2">R3-111a-1</strain>
    </source>
</reference>
<accession>J3P076</accession>
<organism evidence="1">
    <name type="scientific">Gaeumannomyces tritici (strain R3-111a-1)</name>
    <name type="common">Wheat and barley take-all root rot fungus</name>
    <name type="synonym">Gaeumannomyces graminis var. tritici</name>
    <dbReference type="NCBI Taxonomy" id="644352"/>
    <lineage>
        <taxon>Eukaryota</taxon>
        <taxon>Fungi</taxon>
        <taxon>Dikarya</taxon>
        <taxon>Ascomycota</taxon>
        <taxon>Pezizomycotina</taxon>
        <taxon>Sordariomycetes</taxon>
        <taxon>Sordariomycetidae</taxon>
        <taxon>Magnaporthales</taxon>
        <taxon>Magnaporthaceae</taxon>
        <taxon>Gaeumannomyces</taxon>
    </lineage>
</organism>
<reference evidence="1" key="3">
    <citation type="submission" date="2010-09" db="EMBL/GenBank/DDBJ databases">
        <title>Annotation of Gaeumannomyces graminis var. tritici R3-111a-1.</title>
        <authorList>
            <consortium name="The Broad Institute Genome Sequencing Platform"/>
            <person name="Ma L.-J."/>
            <person name="Dead R."/>
            <person name="Young S.K."/>
            <person name="Zeng Q."/>
            <person name="Gargeya S."/>
            <person name="Fitzgerald M."/>
            <person name="Haas B."/>
            <person name="Abouelleil A."/>
            <person name="Alvarado L."/>
            <person name="Arachchi H.M."/>
            <person name="Berlin A."/>
            <person name="Brown A."/>
            <person name="Chapman S.B."/>
            <person name="Chen Z."/>
            <person name="Dunbar C."/>
            <person name="Freedman E."/>
            <person name="Gearin G."/>
            <person name="Gellesch M."/>
            <person name="Goldberg J."/>
            <person name="Griggs A."/>
            <person name="Gujja S."/>
            <person name="Heiman D."/>
            <person name="Howarth C."/>
            <person name="Larson L."/>
            <person name="Lui A."/>
            <person name="MacDonald P.J.P."/>
            <person name="Mehta T."/>
            <person name="Montmayeur A."/>
            <person name="Murphy C."/>
            <person name="Neiman D."/>
            <person name="Pearson M."/>
            <person name="Priest M."/>
            <person name="Roberts A."/>
            <person name="Saif S."/>
            <person name="Shea T."/>
            <person name="Shenoy N."/>
            <person name="Sisk P."/>
            <person name="Stolte C."/>
            <person name="Sykes S."/>
            <person name="Yandava C."/>
            <person name="Wortman J."/>
            <person name="Nusbaum C."/>
            <person name="Birren B."/>
        </authorList>
    </citation>
    <scope>NUCLEOTIDE SEQUENCE</scope>
    <source>
        <strain evidence="1">R3-111a-1</strain>
    </source>
</reference>
<dbReference type="AlphaFoldDB" id="J3P076"/>
<dbReference type="Proteomes" id="UP000006039">
    <property type="component" value="Unassembled WGS sequence"/>
</dbReference>
<dbReference type="EnsemblFungi" id="EJT77009">
    <property type="protein sequence ID" value="EJT77009"/>
    <property type="gene ID" value="GGTG_06923"/>
</dbReference>
<gene>
    <name evidence="2" type="primary">20347381</name>
    <name evidence="1" type="ORF">GGTG_06923</name>
</gene>
<name>J3P076_GAET3</name>
<dbReference type="GeneID" id="20347381"/>
<sequence length="118" mass="13642">MVCRRKLKKGTHLWAGWVFPANKVMQSFFTTTPRYTSYQLRCEKGDVCLKAEGTRLPPLVCHRRFPQRGWTKHQYLCSYKPAVRSNMAKQNGVYLAVIDALKVGQHHQPAVLLGKQKR</sequence>
<evidence type="ECO:0000313" key="2">
    <source>
        <dbReference type="EnsemblFungi" id="EJT77009"/>
    </source>
</evidence>
<dbReference type="EMBL" id="GL385397">
    <property type="protein sequence ID" value="EJT77009.1"/>
    <property type="molecule type" value="Genomic_DNA"/>
</dbReference>
<dbReference type="VEuPathDB" id="FungiDB:GGTG_06923"/>
<evidence type="ECO:0000313" key="1">
    <source>
        <dbReference type="EMBL" id="EJT77009.1"/>
    </source>
</evidence>
<reference evidence="3" key="1">
    <citation type="submission" date="2010-07" db="EMBL/GenBank/DDBJ databases">
        <title>The genome sequence of Gaeumannomyces graminis var. tritici strain R3-111a-1.</title>
        <authorList>
            <consortium name="The Broad Institute Genome Sequencing Platform"/>
            <person name="Ma L.-J."/>
            <person name="Dead R."/>
            <person name="Young S."/>
            <person name="Zeng Q."/>
            <person name="Koehrsen M."/>
            <person name="Alvarado L."/>
            <person name="Berlin A."/>
            <person name="Chapman S.B."/>
            <person name="Chen Z."/>
            <person name="Freedman E."/>
            <person name="Gellesch M."/>
            <person name="Goldberg J."/>
            <person name="Griggs A."/>
            <person name="Gujja S."/>
            <person name="Heilman E.R."/>
            <person name="Heiman D."/>
            <person name="Hepburn T."/>
            <person name="Howarth C."/>
            <person name="Jen D."/>
            <person name="Larson L."/>
            <person name="Mehta T."/>
            <person name="Neiman D."/>
            <person name="Pearson M."/>
            <person name="Roberts A."/>
            <person name="Saif S."/>
            <person name="Shea T."/>
            <person name="Shenoy N."/>
            <person name="Sisk P."/>
            <person name="Stolte C."/>
            <person name="Sykes S."/>
            <person name="Walk T."/>
            <person name="White J."/>
            <person name="Yandava C."/>
            <person name="Haas B."/>
            <person name="Nusbaum C."/>
            <person name="Birren B."/>
        </authorList>
    </citation>
    <scope>NUCLEOTIDE SEQUENCE [LARGE SCALE GENOMIC DNA]</scope>
    <source>
        <strain evidence="3">R3-111a-1</strain>
    </source>
</reference>
<evidence type="ECO:0000313" key="3">
    <source>
        <dbReference type="Proteomes" id="UP000006039"/>
    </source>
</evidence>
<protein>
    <submittedName>
        <fullName evidence="1 2">Uncharacterized protein</fullName>
    </submittedName>
</protein>
<dbReference type="HOGENOM" id="CLU_2073313_0_0_1"/>
<keyword evidence="3" id="KW-1185">Reference proteome</keyword>
<dbReference type="RefSeq" id="XP_009223009.1">
    <property type="nucleotide sequence ID" value="XM_009224745.1"/>
</dbReference>
<proteinExistence type="predicted"/>